<protein>
    <recommendedName>
        <fullName evidence="2">dTDP-4-dehydrorhamnose reductase</fullName>
        <ecNumber evidence="2">1.1.1.133</ecNumber>
    </recommendedName>
</protein>
<feature type="domain" description="RmlD-like substrate binding" evidence="3">
    <location>
        <begin position="5"/>
        <end position="234"/>
    </location>
</feature>
<dbReference type="Gene3D" id="3.40.50.720">
    <property type="entry name" value="NAD(P)-binding Rossmann-like Domain"/>
    <property type="match status" value="1"/>
</dbReference>
<dbReference type="AlphaFoldDB" id="A0A4U7JD39"/>
<dbReference type="OrthoDB" id="9803892at2"/>
<evidence type="ECO:0000259" key="3">
    <source>
        <dbReference type="Pfam" id="PF04321"/>
    </source>
</evidence>
<dbReference type="EC" id="1.1.1.133" evidence="2"/>
<dbReference type="CDD" id="cd05254">
    <property type="entry name" value="dTDP_HR_like_SDR_e"/>
    <property type="match status" value="1"/>
</dbReference>
<dbReference type="GO" id="GO:0005829">
    <property type="term" value="C:cytosol"/>
    <property type="evidence" value="ECO:0007669"/>
    <property type="project" value="TreeGrafter"/>
</dbReference>
<dbReference type="InterPro" id="IPR036291">
    <property type="entry name" value="NAD(P)-bd_dom_sf"/>
</dbReference>
<evidence type="ECO:0000256" key="2">
    <source>
        <dbReference type="RuleBase" id="RU364082"/>
    </source>
</evidence>
<dbReference type="PANTHER" id="PTHR10491">
    <property type="entry name" value="DTDP-4-DEHYDRORHAMNOSE REDUCTASE"/>
    <property type="match status" value="1"/>
</dbReference>
<sequence>MGKKKILILGSTGMAGHVITTYFEESGAYEVFNLAHKKKLNEKTYVLDVTDFTAFEAFLNKEDFDIIVNCIGILNQYADANKAKAILLNSYLPHFLENKFRNTQVKIIHLSTDCVFSGKTGSYTETAFKDGDSYYDRTKALGEIVDGRNLTFRTSIIGPDINHDGIGLFNWFMKSKGIINGYVNSIWTGVTTIELAKAIEKAIEKDISGLYHLVSKKSINKYELLLLIKNIFNKNDVRIDKYHNELIDKSLINTRSDFDYDVIDYSKMISEMKKWILAHPTFYTHYSK</sequence>
<dbReference type="Proteomes" id="UP000306409">
    <property type="component" value="Chromosome"/>
</dbReference>
<keyword evidence="2" id="KW-0521">NADP</keyword>
<proteinExistence type="inferred from homology"/>
<evidence type="ECO:0000313" key="4">
    <source>
        <dbReference type="EMBL" id="QNU66872.1"/>
    </source>
</evidence>
<dbReference type="SUPFAM" id="SSF51735">
    <property type="entry name" value="NAD(P)-binding Rossmann-fold domains"/>
    <property type="match status" value="1"/>
</dbReference>
<keyword evidence="2" id="KW-0560">Oxidoreductase</keyword>
<reference evidence="4 5" key="1">
    <citation type="submission" date="2020-09" db="EMBL/GenBank/DDBJ databases">
        <title>Characterization and genome sequencing of Ruminiclostridium sp. nov. MA18.</title>
        <authorList>
            <person name="Rettenmaier R."/>
            <person name="Kowollik M.-L."/>
            <person name="Liebl W."/>
            <person name="Zverlov V."/>
        </authorList>
    </citation>
    <scope>NUCLEOTIDE SEQUENCE [LARGE SCALE GENOMIC DNA]</scope>
    <source>
        <strain evidence="4 5">MA18</strain>
    </source>
</reference>
<organism evidence="4 5">
    <name type="scientific">Ruminiclostridium herbifermentans</name>
    <dbReference type="NCBI Taxonomy" id="2488810"/>
    <lineage>
        <taxon>Bacteria</taxon>
        <taxon>Bacillati</taxon>
        <taxon>Bacillota</taxon>
        <taxon>Clostridia</taxon>
        <taxon>Eubacteriales</taxon>
        <taxon>Oscillospiraceae</taxon>
        <taxon>Ruminiclostridium</taxon>
    </lineage>
</organism>
<dbReference type="PANTHER" id="PTHR10491:SF4">
    <property type="entry name" value="METHIONINE ADENOSYLTRANSFERASE 2 SUBUNIT BETA"/>
    <property type="match status" value="1"/>
</dbReference>
<comment type="function">
    <text evidence="2">Catalyzes the reduction of dTDP-6-deoxy-L-lyxo-4-hexulose to yield dTDP-L-rhamnose.</text>
</comment>
<dbReference type="UniPathway" id="UPA00124"/>
<name>A0A4U7JD39_9FIRM</name>
<accession>A0A4U7JD39</accession>
<dbReference type="RefSeq" id="WP_137698774.1">
    <property type="nucleotide sequence ID" value="NZ_CP061336.1"/>
</dbReference>
<comment type="pathway">
    <text evidence="2">Carbohydrate biosynthesis; dTDP-L-rhamnose biosynthesis.</text>
</comment>
<dbReference type="Pfam" id="PF04321">
    <property type="entry name" value="RmlD_sub_bind"/>
    <property type="match status" value="1"/>
</dbReference>
<dbReference type="GO" id="GO:0019305">
    <property type="term" value="P:dTDP-rhamnose biosynthetic process"/>
    <property type="evidence" value="ECO:0007669"/>
    <property type="project" value="UniProtKB-UniPathway"/>
</dbReference>
<comment type="similarity">
    <text evidence="1 2">Belongs to the dTDP-4-dehydrorhamnose reductase family.</text>
</comment>
<dbReference type="EMBL" id="CP061336">
    <property type="protein sequence ID" value="QNU66872.1"/>
    <property type="molecule type" value="Genomic_DNA"/>
</dbReference>
<evidence type="ECO:0000256" key="1">
    <source>
        <dbReference type="ARBA" id="ARBA00010944"/>
    </source>
</evidence>
<evidence type="ECO:0000313" key="5">
    <source>
        <dbReference type="Proteomes" id="UP000306409"/>
    </source>
</evidence>
<dbReference type="KEGG" id="rher:EHE19_018925"/>
<dbReference type="InterPro" id="IPR029903">
    <property type="entry name" value="RmlD-like-bd"/>
</dbReference>
<keyword evidence="5" id="KW-1185">Reference proteome</keyword>
<gene>
    <name evidence="4" type="ORF">EHE19_018925</name>
</gene>
<dbReference type="InterPro" id="IPR005913">
    <property type="entry name" value="dTDP_dehydrorham_reduct"/>
</dbReference>
<dbReference type="GO" id="GO:0008831">
    <property type="term" value="F:dTDP-4-dehydrorhamnose reductase activity"/>
    <property type="evidence" value="ECO:0007669"/>
    <property type="project" value="UniProtKB-EC"/>
</dbReference>